<dbReference type="AlphaFoldDB" id="A0A7E4V8M4"/>
<dbReference type="WBParaSite" id="Pan_g17334.t1">
    <property type="protein sequence ID" value="Pan_g17334.t1"/>
    <property type="gene ID" value="Pan_g17334"/>
</dbReference>
<evidence type="ECO:0000313" key="4">
    <source>
        <dbReference type="WBParaSite" id="Pan_g17334.t1"/>
    </source>
</evidence>
<protein>
    <submittedName>
        <fullName evidence="4">MAM domain-containing protein</fullName>
    </submittedName>
</protein>
<name>A0A7E4V8M4_PANRE</name>
<feature type="domain" description="MAM" evidence="2">
    <location>
        <begin position="28"/>
        <end position="185"/>
    </location>
</feature>
<feature type="compositionally biased region" description="Basic and acidic residues" evidence="1">
    <location>
        <begin position="502"/>
        <end position="511"/>
    </location>
</feature>
<dbReference type="InterPro" id="IPR000998">
    <property type="entry name" value="MAM_dom"/>
</dbReference>
<dbReference type="PROSITE" id="PS50060">
    <property type="entry name" value="MAM_2"/>
    <property type="match status" value="1"/>
</dbReference>
<accession>A0A7E4V8M4</accession>
<evidence type="ECO:0000259" key="2">
    <source>
        <dbReference type="PROSITE" id="PS50060"/>
    </source>
</evidence>
<dbReference type="Proteomes" id="UP000492821">
    <property type="component" value="Unassembled WGS sequence"/>
</dbReference>
<proteinExistence type="predicted"/>
<dbReference type="InterPro" id="IPR013320">
    <property type="entry name" value="ConA-like_dom_sf"/>
</dbReference>
<reference evidence="4" key="2">
    <citation type="submission" date="2020-10" db="UniProtKB">
        <authorList>
            <consortium name="WormBaseParasite"/>
        </authorList>
    </citation>
    <scope>IDENTIFICATION</scope>
</reference>
<reference evidence="3" key="1">
    <citation type="journal article" date="2013" name="Genetics">
        <title>The draft genome and transcriptome of Panagrellus redivivus are shaped by the harsh demands of a free-living lifestyle.</title>
        <authorList>
            <person name="Srinivasan J."/>
            <person name="Dillman A.R."/>
            <person name="Macchietto M.G."/>
            <person name="Heikkinen L."/>
            <person name="Lakso M."/>
            <person name="Fracchia K.M."/>
            <person name="Antoshechkin I."/>
            <person name="Mortazavi A."/>
            <person name="Wong G."/>
            <person name="Sternberg P.W."/>
        </authorList>
    </citation>
    <scope>NUCLEOTIDE SEQUENCE [LARGE SCALE GENOMIC DNA]</scope>
    <source>
        <strain evidence="3">MT8872</strain>
    </source>
</reference>
<dbReference type="GO" id="GO:0016020">
    <property type="term" value="C:membrane"/>
    <property type="evidence" value="ECO:0007669"/>
    <property type="project" value="InterPro"/>
</dbReference>
<organism evidence="3 4">
    <name type="scientific">Panagrellus redivivus</name>
    <name type="common">Microworm</name>
    <dbReference type="NCBI Taxonomy" id="6233"/>
    <lineage>
        <taxon>Eukaryota</taxon>
        <taxon>Metazoa</taxon>
        <taxon>Ecdysozoa</taxon>
        <taxon>Nematoda</taxon>
        <taxon>Chromadorea</taxon>
        <taxon>Rhabditida</taxon>
        <taxon>Tylenchina</taxon>
        <taxon>Panagrolaimomorpha</taxon>
        <taxon>Panagrolaimoidea</taxon>
        <taxon>Panagrolaimidae</taxon>
        <taxon>Panagrellus</taxon>
    </lineage>
</organism>
<dbReference type="Pfam" id="PF00629">
    <property type="entry name" value="MAM"/>
    <property type="match status" value="1"/>
</dbReference>
<keyword evidence="3" id="KW-1185">Reference proteome</keyword>
<feature type="region of interest" description="Disordered" evidence="1">
    <location>
        <begin position="502"/>
        <end position="521"/>
    </location>
</feature>
<dbReference type="Gene3D" id="2.60.120.200">
    <property type="match status" value="1"/>
</dbReference>
<evidence type="ECO:0000256" key="1">
    <source>
        <dbReference type="SAM" id="MobiDB-lite"/>
    </source>
</evidence>
<feature type="region of interest" description="Disordered" evidence="1">
    <location>
        <begin position="295"/>
        <end position="323"/>
    </location>
</feature>
<dbReference type="SMART" id="SM00137">
    <property type="entry name" value="MAM"/>
    <property type="match status" value="1"/>
</dbReference>
<dbReference type="SUPFAM" id="SSF49899">
    <property type="entry name" value="Concanavalin A-like lectins/glucanases"/>
    <property type="match status" value="1"/>
</dbReference>
<evidence type="ECO:0000313" key="3">
    <source>
        <dbReference type="Proteomes" id="UP000492821"/>
    </source>
</evidence>
<sequence>MNPLSWLRIDVKRRAIHVFVLTLDPQNAECNFERNDFCDWSNIALPPENKNKWNVGFNYNVPVIRPRVIANNNLSGGKFAFAQFYNPSGSATLISPNIACFNSSLQLSLQFYLVGDAKLYTCRKIVSTLTRRAKFADCQAVVSNGSGDWTSHSLTFSPVRDPYQVIIRAYGSLLTDVAAIDDITIKCADDERFRRDTLTPLQVITYENWARLREENPSLASEVHYGKPSVMLVVSDHIEASSETIELSTTTTTSTPATTMTTTTTIPLTTTTETTTTSVPTTTLTECNDDFCVEKESSEEVADPPRKKPDLAKSTDEKNITAPDPKEALSNLAQWVQIIRNVAPVLPMIPSLINSFKNGDAPTSTATNLDTPLESTMGEPIAAPESVFQLKKGDTRYHPSEQHVLPITPIKVHHLGSKTLKTAPLRPSQISSMERMSPPDVTHSPYEAPLYPENEFRSDLNLSSLTMTELKTLESIHKKIFPSAESRERLVEIEVTTRKPHRFGESKRRIPVEPSTVSPSIQKTAISSVKDMDRPKQQKSKPVELSIGADSLLNLTPQMIQEIQMITRLPYFEELTEGLDLSLFSKPGGFSVLRKQVVERLIARGLYNAADLNKTH</sequence>